<comment type="caution">
    <text evidence="3">The sequence shown here is derived from an EMBL/GenBank/DDBJ whole genome shotgun (WGS) entry which is preliminary data.</text>
</comment>
<dbReference type="Proteomes" id="UP001205566">
    <property type="component" value="Unassembled WGS sequence"/>
</dbReference>
<accession>A0ABT1NWG0</accession>
<keyword evidence="2" id="KW-0812">Transmembrane</keyword>
<evidence type="ECO:0000313" key="4">
    <source>
        <dbReference type="Proteomes" id="UP001205566"/>
    </source>
</evidence>
<evidence type="ECO:0000313" key="3">
    <source>
        <dbReference type="EMBL" id="MCQ3828225.1"/>
    </source>
</evidence>
<keyword evidence="4" id="KW-1185">Reference proteome</keyword>
<evidence type="ECO:0000256" key="1">
    <source>
        <dbReference type="SAM" id="MobiDB-lite"/>
    </source>
</evidence>
<feature type="compositionally biased region" description="Polar residues" evidence="1">
    <location>
        <begin position="1"/>
        <end position="10"/>
    </location>
</feature>
<sequence>MAGPQDSEQPQWHEPQSDHHDPYQDESPHTGADQVESLTQEFYALRERAEATMTLASAWAENFTSLVQLEFRRTLQAGSRIVVMLLVLFFLAISLIVSICAGLGLLGYYFFQSIYAGFGIFLISQLLMIGGLLLAANNLKKLLGFDESRRQAKEALEDVTALFKQAD</sequence>
<dbReference type="EMBL" id="JACASI010000010">
    <property type="protein sequence ID" value="MCQ3828225.1"/>
    <property type="molecule type" value="Genomic_DNA"/>
</dbReference>
<name>A0ABT1NWG0_9GAMM</name>
<protein>
    <recommendedName>
        <fullName evidence="5">Phage holin family protein</fullName>
    </recommendedName>
</protein>
<dbReference type="RefSeq" id="WP_255873081.1">
    <property type="nucleotide sequence ID" value="NZ_JACASI010000010.1"/>
</dbReference>
<feature type="transmembrane region" description="Helical" evidence="2">
    <location>
        <begin position="81"/>
        <end position="108"/>
    </location>
</feature>
<feature type="transmembrane region" description="Helical" evidence="2">
    <location>
        <begin position="114"/>
        <end position="135"/>
    </location>
</feature>
<evidence type="ECO:0000256" key="2">
    <source>
        <dbReference type="SAM" id="Phobius"/>
    </source>
</evidence>
<gene>
    <name evidence="3" type="ORF">HXX02_02075</name>
</gene>
<proteinExistence type="predicted"/>
<organism evidence="3 4">
    <name type="scientific">Microbulbifer elongatus</name>
    <dbReference type="NCBI Taxonomy" id="86173"/>
    <lineage>
        <taxon>Bacteria</taxon>
        <taxon>Pseudomonadati</taxon>
        <taxon>Pseudomonadota</taxon>
        <taxon>Gammaproteobacteria</taxon>
        <taxon>Cellvibrionales</taxon>
        <taxon>Microbulbiferaceae</taxon>
        <taxon>Microbulbifer</taxon>
    </lineage>
</organism>
<evidence type="ECO:0008006" key="5">
    <source>
        <dbReference type="Google" id="ProtNLM"/>
    </source>
</evidence>
<reference evidence="3" key="1">
    <citation type="thesis" date="2020" institute="Technische Universitat Dresden" country="Dresden, Germany">
        <title>The Agarolytic System of Microbulbifer elongatus PORT2, Isolated from Batu Karas, Pangandaran West Java Indonesia.</title>
        <authorList>
            <person name="Anggraeni S.R."/>
        </authorList>
    </citation>
    <scope>NUCLEOTIDE SEQUENCE</scope>
    <source>
        <strain evidence="3">PORT2</strain>
    </source>
</reference>
<keyword evidence="2" id="KW-1133">Transmembrane helix</keyword>
<feature type="region of interest" description="Disordered" evidence="1">
    <location>
        <begin position="1"/>
        <end position="31"/>
    </location>
</feature>
<feature type="compositionally biased region" description="Basic and acidic residues" evidence="1">
    <location>
        <begin position="15"/>
        <end position="28"/>
    </location>
</feature>
<keyword evidence="2" id="KW-0472">Membrane</keyword>